<evidence type="ECO:0000313" key="1">
    <source>
        <dbReference type="EMBL" id="PVU75576.1"/>
    </source>
</evidence>
<name>A0A2T9X662_9CREN</name>
<accession>A0A2T9X662</accession>
<evidence type="ECO:0000313" key="2">
    <source>
        <dbReference type="Proteomes" id="UP000245638"/>
    </source>
</evidence>
<gene>
    <name evidence="1" type="ORF">DDW13_04805</name>
</gene>
<protein>
    <submittedName>
        <fullName evidence="1">Uncharacterized protein</fullName>
    </submittedName>
</protein>
<reference evidence="1 2" key="1">
    <citation type="journal article" date="2015" name="Appl. Environ. Microbiol.">
        <title>Nanoarchaeota, Their Sulfolobales Host, and Nanoarchaeota Virus Distribution across Yellowstone National Park Hot Springs.</title>
        <authorList>
            <person name="Munson-McGee J.H."/>
            <person name="Field E.K."/>
            <person name="Bateson M."/>
            <person name="Rooney C."/>
            <person name="Stepanauskas R."/>
            <person name="Young M.J."/>
        </authorList>
    </citation>
    <scope>NUCLEOTIDE SEQUENCE [LARGE SCALE GENOMIC DNA]</scope>
    <source>
        <strain evidence="1">SCGC AC-742_N10</strain>
    </source>
</reference>
<sequence length="180" mass="20861">MYSVSTNSPFSFSGTSGRIKIRGEFRRKIKLHFSCGSVTSHVEYDLPKSMDELAKTVQEIEKEAEEKLHEVINNCELISLCETISGKTKVHVIKGKMLNLNDELKEEISFALFKHYGGRKVFFNLSEEEGIHVVNVIKNDKNKVYIQLFSPNQWKFWYLSEDYVVDEDLYAIMKKIHNSS</sequence>
<comment type="caution">
    <text evidence="1">The sequence shown here is derived from an EMBL/GenBank/DDBJ whole genome shotgun (WGS) entry which is preliminary data.</text>
</comment>
<proteinExistence type="predicted"/>
<dbReference type="EMBL" id="QEFD01000137">
    <property type="protein sequence ID" value="PVU75576.1"/>
    <property type="molecule type" value="Genomic_DNA"/>
</dbReference>
<dbReference type="AlphaFoldDB" id="A0A2T9X662"/>
<organism evidence="1 2">
    <name type="scientific">Acidianus hospitalis</name>
    <dbReference type="NCBI Taxonomy" id="563177"/>
    <lineage>
        <taxon>Archaea</taxon>
        <taxon>Thermoproteota</taxon>
        <taxon>Thermoprotei</taxon>
        <taxon>Sulfolobales</taxon>
        <taxon>Sulfolobaceae</taxon>
        <taxon>Acidianus</taxon>
    </lineage>
</organism>
<dbReference type="Proteomes" id="UP000245638">
    <property type="component" value="Unassembled WGS sequence"/>
</dbReference>